<dbReference type="SUPFAM" id="SSF54373">
    <property type="entry name" value="FAD-linked reductases, C-terminal domain"/>
    <property type="match status" value="1"/>
</dbReference>
<dbReference type="SUPFAM" id="SSF51905">
    <property type="entry name" value="FAD/NAD(P)-binding domain"/>
    <property type="match status" value="1"/>
</dbReference>
<gene>
    <name evidence="14" type="ORF">AVL62_00135</name>
</gene>
<proteinExistence type="inferred from homology"/>
<evidence type="ECO:0000259" key="13">
    <source>
        <dbReference type="Pfam" id="PF01593"/>
    </source>
</evidence>
<comment type="caution">
    <text evidence="14">The sequence shown here is derived from an EMBL/GenBank/DDBJ whole genome shotgun (WGS) entry which is preliminary data.</text>
</comment>
<dbReference type="Gene3D" id="1.10.3110.10">
    <property type="entry name" value="protoporphyrinogen ix oxidase, domain 3"/>
    <property type="match status" value="1"/>
</dbReference>
<dbReference type="InterPro" id="IPR002937">
    <property type="entry name" value="Amino_oxidase"/>
</dbReference>
<evidence type="ECO:0000256" key="9">
    <source>
        <dbReference type="ARBA" id="ARBA00022827"/>
    </source>
</evidence>
<evidence type="ECO:0000256" key="11">
    <source>
        <dbReference type="ARBA" id="ARBA00023133"/>
    </source>
</evidence>
<evidence type="ECO:0000256" key="4">
    <source>
        <dbReference type="ARBA" id="ARBA00004744"/>
    </source>
</evidence>
<evidence type="ECO:0000256" key="8">
    <source>
        <dbReference type="ARBA" id="ARBA00022630"/>
    </source>
</evidence>
<dbReference type="NCBIfam" id="TIGR00562">
    <property type="entry name" value="proto_IX_ox"/>
    <property type="match status" value="1"/>
</dbReference>
<dbReference type="Gene3D" id="3.50.50.60">
    <property type="entry name" value="FAD/NAD(P)-binding domain"/>
    <property type="match status" value="1"/>
</dbReference>
<dbReference type="STRING" id="767452.AVL62_00135"/>
<feature type="domain" description="Amine oxidase" evidence="13">
    <location>
        <begin position="11"/>
        <end position="472"/>
    </location>
</feature>
<evidence type="ECO:0000256" key="1">
    <source>
        <dbReference type="ARBA" id="ARBA00001755"/>
    </source>
</evidence>
<accession>A0A0W8I567</accession>
<evidence type="ECO:0000256" key="7">
    <source>
        <dbReference type="ARBA" id="ARBA00019046"/>
    </source>
</evidence>
<evidence type="ECO:0000256" key="10">
    <source>
        <dbReference type="ARBA" id="ARBA00023002"/>
    </source>
</evidence>
<dbReference type="GO" id="GO:0006783">
    <property type="term" value="P:heme biosynthetic process"/>
    <property type="evidence" value="ECO:0007669"/>
    <property type="project" value="UniProtKB-UniRule"/>
</dbReference>
<comment type="catalytic activity">
    <reaction evidence="1">
        <text>coproporphyrinogen III + 3 O2 = coproporphyrin III + 3 H2O2</text>
        <dbReference type="Rhea" id="RHEA:43436"/>
        <dbReference type="ChEBI" id="CHEBI:15379"/>
        <dbReference type="ChEBI" id="CHEBI:16240"/>
        <dbReference type="ChEBI" id="CHEBI:57309"/>
        <dbReference type="ChEBI" id="CHEBI:131725"/>
        <dbReference type="EC" id="1.3.3.15"/>
    </reaction>
    <physiologicalReaction direction="left-to-right" evidence="1">
        <dbReference type="Rhea" id="RHEA:43437"/>
    </physiologicalReaction>
</comment>
<dbReference type="UniPathway" id="UPA00252"/>
<keyword evidence="10 12" id="KW-0560">Oxidoreductase</keyword>
<keyword evidence="8 12" id="KW-0285">Flavoprotein</keyword>
<evidence type="ECO:0000313" key="15">
    <source>
        <dbReference type="Proteomes" id="UP000054837"/>
    </source>
</evidence>
<reference evidence="14 15" key="1">
    <citation type="submission" date="2015-12" db="EMBL/GenBank/DDBJ databases">
        <title>Serinicoccus chungangenesis strain CD08_5 genome sequencing and assembly.</title>
        <authorList>
            <person name="Chander A.M."/>
            <person name="Kaur G."/>
            <person name="Nair G.R."/>
            <person name="Dhawan D.K."/>
            <person name="Kochhar R.K."/>
            <person name="Mayilraj S."/>
            <person name="Bhadada S.K."/>
        </authorList>
    </citation>
    <scope>NUCLEOTIDE SEQUENCE [LARGE SCALE GENOMIC DNA]</scope>
    <source>
        <strain evidence="14 15">CD08_5</strain>
    </source>
</reference>
<evidence type="ECO:0000313" key="14">
    <source>
        <dbReference type="EMBL" id="KUG53265.1"/>
    </source>
</evidence>
<dbReference type="PANTHER" id="PTHR42923:SF3">
    <property type="entry name" value="PROTOPORPHYRINOGEN OXIDASE"/>
    <property type="match status" value="1"/>
</dbReference>
<dbReference type="InterPro" id="IPR036188">
    <property type="entry name" value="FAD/NAD-bd_sf"/>
</dbReference>
<evidence type="ECO:0000256" key="12">
    <source>
        <dbReference type="RuleBase" id="RU364052"/>
    </source>
</evidence>
<comment type="similarity">
    <text evidence="5 12">Belongs to the protoporphyrinogen/coproporphyrinogen oxidase family. Coproporphyrinogen III oxidase subfamily.</text>
</comment>
<dbReference type="EC" id="1.3.3.15" evidence="6 12"/>
<comment type="pathway">
    <text evidence="4 12">Porphyrin-containing compound metabolism; protoheme biosynthesis.</text>
</comment>
<comment type="cofactor">
    <cofactor evidence="2 12">
        <name>FAD</name>
        <dbReference type="ChEBI" id="CHEBI:57692"/>
    </cofactor>
</comment>
<keyword evidence="9 12" id="KW-0274">FAD</keyword>
<dbReference type="OrthoDB" id="3450553at2"/>
<evidence type="ECO:0000256" key="6">
    <source>
        <dbReference type="ARBA" id="ARBA00012402"/>
    </source>
</evidence>
<evidence type="ECO:0000256" key="3">
    <source>
        <dbReference type="ARBA" id="ARBA00002185"/>
    </source>
</evidence>
<keyword evidence="15" id="KW-1185">Reference proteome</keyword>
<dbReference type="RefSeq" id="WP_058891273.1">
    <property type="nucleotide sequence ID" value="NZ_LQBL01000028.1"/>
</dbReference>
<dbReference type="PANTHER" id="PTHR42923">
    <property type="entry name" value="PROTOPORPHYRINOGEN OXIDASE"/>
    <property type="match status" value="1"/>
</dbReference>
<dbReference type="InterPro" id="IPR004572">
    <property type="entry name" value="Protoporphyrinogen_oxidase"/>
</dbReference>
<keyword evidence="11 12" id="KW-0350">Heme biosynthesis</keyword>
<dbReference type="GO" id="GO:0005737">
    <property type="term" value="C:cytoplasm"/>
    <property type="evidence" value="ECO:0007669"/>
    <property type="project" value="UniProtKB-SubCell"/>
</dbReference>
<dbReference type="Pfam" id="PF01593">
    <property type="entry name" value="Amino_oxidase"/>
    <property type="match status" value="1"/>
</dbReference>
<dbReference type="EMBL" id="LQBL01000028">
    <property type="protein sequence ID" value="KUG53265.1"/>
    <property type="molecule type" value="Genomic_DNA"/>
</dbReference>
<comment type="function">
    <text evidence="3 12">Involved in coproporphyrin-dependent heme b biosynthesis. Catalyzes the oxidation of coproporphyrinogen III to coproporphyrin III.</text>
</comment>
<dbReference type="Proteomes" id="UP000054837">
    <property type="component" value="Unassembled WGS sequence"/>
</dbReference>
<dbReference type="InterPro" id="IPR050464">
    <property type="entry name" value="Zeta_carotene_desat/Oxidored"/>
</dbReference>
<dbReference type="GO" id="GO:0004729">
    <property type="term" value="F:oxygen-dependent protoporphyrinogen oxidase activity"/>
    <property type="evidence" value="ECO:0007669"/>
    <property type="project" value="UniProtKB-UniRule"/>
</dbReference>
<dbReference type="AlphaFoldDB" id="A0A0W8I567"/>
<comment type="subcellular location">
    <subcellularLocation>
        <location evidence="12">Cytoplasm</location>
    </subcellularLocation>
</comment>
<keyword evidence="12" id="KW-0963">Cytoplasm</keyword>
<name>A0A0W8I567_9MICO</name>
<protein>
    <recommendedName>
        <fullName evidence="7 12">Coproporphyrinogen III oxidase</fullName>
        <ecNumber evidence="6 12">1.3.3.15</ecNumber>
    </recommendedName>
</protein>
<sequence>MTSTLVIGGGISGLAAALALLTEDGRLAAGDEVTLLEGADRVGGKLRGEQVAGQLVDTGAEAMLARRPEGTDLVARAGLADDLVHPTGARAQVWSRGRIHLLPPRTLMGVPADPTLLDGVLTDQEVDRALAEEVRPLEEDDVSVGDLVGSRLGPAVAERLVEPLLGGVYAGHARLLSARAALPALLRAAQDGQRLQDAAGRLLPTPTDGTQSAAAAPVFAGVRGGLHRWPQALAGLLSDAGVRLETGVVARELRRKPEGGFEVVTGPRPSPTAYRADRVVLALPPAPAARLLDPVAPGAARALGTVETASMAVLTFALDTAELGGLDGSGILVPPVDGRTIKAATFSATKWAWVHELGRDAGGPGRHLTFLRASIGRHREEVTLQRPDGELLDAALTDLGDALGRALPAPVDAHVQRWGGALPQYAVGHLDLVERVRADVARVPGLAVCGATYDGVGIPACIASARRAVADLRQGQ</sequence>
<dbReference type="Gene3D" id="3.90.660.20">
    <property type="entry name" value="Protoporphyrinogen oxidase, mitochondrial, domain 2"/>
    <property type="match status" value="1"/>
</dbReference>
<evidence type="ECO:0000256" key="2">
    <source>
        <dbReference type="ARBA" id="ARBA00001974"/>
    </source>
</evidence>
<evidence type="ECO:0000256" key="5">
    <source>
        <dbReference type="ARBA" id="ARBA00008310"/>
    </source>
</evidence>
<organism evidence="14 15">
    <name type="scientific">Serinicoccus chungangensis</name>
    <dbReference type="NCBI Taxonomy" id="767452"/>
    <lineage>
        <taxon>Bacteria</taxon>
        <taxon>Bacillati</taxon>
        <taxon>Actinomycetota</taxon>
        <taxon>Actinomycetes</taxon>
        <taxon>Micrococcales</taxon>
        <taxon>Ornithinimicrobiaceae</taxon>
        <taxon>Serinicoccus</taxon>
    </lineage>
</organism>